<dbReference type="Proteomes" id="UP000070659">
    <property type="component" value="Unassembled WGS sequence"/>
</dbReference>
<evidence type="ECO:0000313" key="2">
    <source>
        <dbReference type="EMBL" id="KWX04307.1"/>
    </source>
</evidence>
<comment type="caution">
    <text evidence="3">The sequence shown here is derived from an EMBL/GenBank/DDBJ whole genome shotgun (WGS) entry which is preliminary data.</text>
</comment>
<dbReference type="EMBL" id="JYIJ01000012">
    <property type="protein sequence ID" value="KWX05229.1"/>
    <property type="molecule type" value="Genomic_DNA"/>
</dbReference>
<evidence type="ECO:0000259" key="1">
    <source>
        <dbReference type="Pfam" id="PF12902"/>
    </source>
</evidence>
<gene>
    <name evidence="3" type="ORF">TH66_02770</name>
    <name evidence="2" type="ORF">TR74_24390</name>
</gene>
<reference evidence="4" key="2">
    <citation type="submission" date="2015-02" db="EMBL/GenBank/DDBJ databases">
        <title>Physiological reanalysis, assessment of diazotrophy, and genome sequences of multiple isolates of Streptomyces thermoautotrophicus.</title>
        <authorList>
            <person name="MacKellar D.C."/>
            <person name="Lieber L."/>
            <person name="Norman J."/>
            <person name="Bolger A."/>
            <person name="Tobin C."/>
            <person name="Murray J.W."/>
            <person name="Friesen M."/>
            <person name="Prell J."/>
        </authorList>
    </citation>
    <scope>NUCLEOTIDE SEQUENCE [LARGE SCALE GENOMIC DNA]</scope>
    <source>
        <strain evidence="4">UBT1</strain>
    </source>
</reference>
<evidence type="ECO:0000313" key="4">
    <source>
        <dbReference type="Proteomes" id="UP000070598"/>
    </source>
</evidence>
<evidence type="ECO:0000313" key="3">
    <source>
        <dbReference type="EMBL" id="KWX05229.1"/>
    </source>
</evidence>
<sequence length="1095" mass="120822">MSVFHLPRLHFSGVAVVSLPTGPRCGLVDQATNTALTDSGPFPLDRPVSEYHDYLQARGPRFDTAGRVTPDGVFSATSGWNFGGSGHFSIDARIVSAETPDGSTVTDPVVGRAVDMWGHYNPYLATTFNRARVFDIDPASNWTTALMVGQFGFGRQGRSHEVGYMLIGNVHGFHPPRWHNFRHILDVGDHFLASEFRRSVVYQFVVAKEDGLHWLDEAEVSPVVGLLRSVVDSDAVGGLVVQFALSNMSTPVVPGPSRWDLRGTIAPWMPDELRTYPAGRLLTPRALARQGLVAVLHNLTVDVGLDRVTFNMINAVPVTSRAEEAGPGPSHRLGPPVDAGDLELRTAQTGRLVAVVPATAYRGNDFALTSGIVTVPVAAPGPVPVDEPLCLVGTAPGGKRMVLLYEEEINLQVDDACLILEHPRGDDDHDQDVEVLVRSFVRGRPGPVDTVRVRQFFNPRALPRDPAATSPEARCEDVTIVRFRPGRLRDSGDFAPACVINTDHTGRGWFTMRGAQAGSARVLLVTEAGDLPCAVDLPGSATVGYDNDDALGYWSGAGSLAVRVLPDDWHLEDVPTDEVNFDVVYREVFAFYELLYSFMKAEVFSLADRFRVETHPRLIWNMCDPANKMKTYYMPPSRDMSESKARLLLKYLRAKHAEHQPPSTVRASRPASQGITNRTELIRALRHAVKIELAVMLQYLYAVYSIPTYGAGLEYVCRGEWTREQLRLICGDGGETLDNGIRGRLLSVAREEMIHFLTVNNILMAIGEPFYVPAVDFGTVNNELPVPLDFSLEPLGLGSLQRFIAIEQPERLVTDVRRGEITGYDVPQEGLTYHSLSELYAAIREGLQRVPDLFMVDRGRGGGEHHLFMRESVNLLHPDYQLEVDDLASALFAIDFITEQGEGGVLTTVIPPEESHFDTFLRISDLLMAEHLKASAGRRAPWSPAYPVVRNPTLDPGSQVKELVTAPEAREVMTLFNRSYFMMFQLMVLHFGQRPDASLRRSDLMNAALEVMTGMMRPLAELLVTLPSGRRGKTAGPSFELESIPGWMGRSDVAMRSVSLRFQHLAEACRKCDLVPDSVTATSAYLGRYFGSQAD</sequence>
<protein>
    <submittedName>
        <fullName evidence="3">VioB-polyketide synthase</fullName>
    </submittedName>
</protein>
<dbReference type="AlphaFoldDB" id="A0A132N4Z5"/>
<dbReference type="InterPro" id="IPR012347">
    <property type="entry name" value="Ferritin-like"/>
</dbReference>
<feature type="domain" description="Iminophenyl-pyruvate dimer synthase" evidence="1">
    <location>
        <begin position="685"/>
        <end position="924"/>
    </location>
</feature>
<reference evidence="3 5" key="1">
    <citation type="submission" date="2015-02" db="EMBL/GenBank/DDBJ databases">
        <title>Physiological reanalysis, assessment of diazotrophy, and genome sequences of multiple isolates of Streptomyces thermoautotrophicus.</title>
        <authorList>
            <person name="MacKellar D.C."/>
            <person name="Lieber L."/>
            <person name="Norman J."/>
            <person name="Bolger A."/>
            <person name="Tobin C."/>
            <person name="Murray J.W."/>
            <person name="Prell J."/>
        </authorList>
    </citation>
    <scope>NUCLEOTIDE SEQUENCE [LARGE SCALE GENOMIC DNA]</scope>
    <source>
        <strain evidence="3 5">UBT1</strain>
    </source>
</reference>
<organism evidence="3 5">
    <name type="scientific">Carbonactinospora thermoautotrophica</name>
    <dbReference type="NCBI Taxonomy" id="1469144"/>
    <lineage>
        <taxon>Bacteria</taxon>
        <taxon>Bacillati</taxon>
        <taxon>Actinomycetota</taxon>
        <taxon>Actinomycetes</taxon>
        <taxon>Kitasatosporales</taxon>
        <taxon>Carbonactinosporaceae</taxon>
        <taxon>Carbonactinospora</taxon>
    </lineage>
</organism>
<dbReference type="RefSeq" id="WP_066886727.1">
    <property type="nucleotide sequence ID" value="NZ_JYIJ01000012.1"/>
</dbReference>
<evidence type="ECO:0000313" key="5">
    <source>
        <dbReference type="Proteomes" id="UP000070659"/>
    </source>
</evidence>
<dbReference type="OrthoDB" id="726375at2"/>
<name>A0A132N4Z5_9ACTN</name>
<dbReference type="Pfam" id="PF12902">
    <property type="entry name" value="Ferritin-like"/>
    <property type="match status" value="1"/>
</dbReference>
<dbReference type="Gene3D" id="1.20.1260.10">
    <property type="match status" value="1"/>
</dbReference>
<dbReference type="Proteomes" id="UP000070598">
    <property type="component" value="Unassembled WGS sequence"/>
</dbReference>
<dbReference type="EMBL" id="JYIK01001123">
    <property type="protein sequence ID" value="KWX04307.1"/>
    <property type="molecule type" value="Genomic_DNA"/>
</dbReference>
<proteinExistence type="predicted"/>
<dbReference type="PATRIC" id="fig|1469144.8.peg.4710"/>
<dbReference type="InterPro" id="IPR026820">
    <property type="entry name" value="VioB/RebD_dom"/>
</dbReference>
<accession>A0A132N4Z5</accession>